<dbReference type="Pfam" id="PF02518">
    <property type="entry name" value="HATPase_c"/>
    <property type="match status" value="1"/>
</dbReference>
<dbReference type="InterPro" id="IPR003594">
    <property type="entry name" value="HATPase_dom"/>
</dbReference>
<keyword evidence="11" id="KW-0547">Nucleotide-binding</keyword>
<keyword evidence="13 24" id="KW-0067">ATP-binding</keyword>
<evidence type="ECO:0000256" key="18">
    <source>
        <dbReference type="ARBA" id="ARBA00030800"/>
    </source>
</evidence>
<dbReference type="RefSeq" id="WP_235120363.1">
    <property type="nucleotide sequence ID" value="NZ_CP090978.1"/>
</dbReference>
<evidence type="ECO:0000256" key="14">
    <source>
        <dbReference type="ARBA" id="ARBA00023004"/>
    </source>
</evidence>
<dbReference type="SUPFAM" id="SSF47384">
    <property type="entry name" value="Homodimeric domain of signal transducing histidine kinase"/>
    <property type="match status" value="1"/>
</dbReference>
<evidence type="ECO:0000256" key="17">
    <source>
        <dbReference type="ARBA" id="ARBA00024827"/>
    </source>
</evidence>
<evidence type="ECO:0000259" key="23">
    <source>
        <dbReference type="PROSITE" id="PS50110"/>
    </source>
</evidence>
<dbReference type="InterPro" id="IPR011006">
    <property type="entry name" value="CheY-like_superfamily"/>
</dbReference>
<dbReference type="Gene3D" id="3.30.565.10">
    <property type="entry name" value="Histidine kinase-like ATPase, C-terminal domain"/>
    <property type="match status" value="2"/>
</dbReference>
<evidence type="ECO:0000256" key="15">
    <source>
        <dbReference type="ARBA" id="ARBA00023012"/>
    </source>
</evidence>
<dbReference type="InterPro" id="IPR001789">
    <property type="entry name" value="Sig_transdc_resp-reg_receiver"/>
</dbReference>
<protein>
    <recommendedName>
        <fullName evidence="5">Oxygen sensor histidine kinase NreB</fullName>
        <ecNumber evidence="4">2.7.13.3</ecNumber>
    </recommendedName>
    <alternativeName>
        <fullName evidence="18">Nitrogen regulation protein B</fullName>
    </alternativeName>
</protein>
<keyword evidence="9" id="KW-0808">Transferase</keyword>
<evidence type="ECO:0000313" key="24">
    <source>
        <dbReference type="EMBL" id="UJF33972.1"/>
    </source>
</evidence>
<keyword evidence="6" id="KW-0004">4Fe-4S</keyword>
<evidence type="ECO:0000256" key="1">
    <source>
        <dbReference type="ARBA" id="ARBA00000085"/>
    </source>
</evidence>
<dbReference type="PRINTS" id="PR00344">
    <property type="entry name" value="BCTRLSENSOR"/>
</dbReference>
<dbReference type="Pfam" id="PF00512">
    <property type="entry name" value="HisKA"/>
    <property type="match status" value="1"/>
</dbReference>
<feature type="transmembrane region" description="Helical" evidence="21">
    <location>
        <begin position="192"/>
        <end position="211"/>
    </location>
</feature>
<gene>
    <name evidence="24" type="ORF">L0M14_01645</name>
</gene>
<name>A0ABY3SLY7_9BACL</name>
<dbReference type="Pfam" id="PF00072">
    <property type="entry name" value="Response_reg"/>
    <property type="match status" value="1"/>
</dbReference>
<dbReference type="Gene3D" id="3.40.50.2300">
    <property type="match status" value="1"/>
</dbReference>
<keyword evidence="25" id="KW-1185">Reference proteome</keyword>
<dbReference type="PROSITE" id="PS50109">
    <property type="entry name" value="HIS_KIN"/>
    <property type="match status" value="1"/>
</dbReference>
<comment type="catalytic activity">
    <reaction evidence="1">
        <text>ATP + protein L-histidine = ADP + protein N-phospho-L-histidine.</text>
        <dbReference type="EC" id="2.7.13.3"/>
    </reaction>
</comment>
<dbReference type="InterPro" id="IPR011712">
    <property type="entry name" value="Sig_transdc_His_kin_sub3_dim/P"/>
</dbReference>
<dbReference type="PROSITE" id="PS50110">
    <property type="entry name" value="RESPONSE_REGULATORY"/>
    <property type="match status" value="1"/>
</dbReference>
<dbReference type="SMART" id="SM00388">
    <property type="entry name" value="HisKA"/>
    <property type="match status" value="1"/>
</dbReference>
<dbReference type="EC" id="2.7.13.3" evidence="4"/>
<evidence type="ECO:0000256" key="5">
    <source>
        <dbReference type="ARBA" id="ARBA00017322"/>
    </source>
</evidence>
<feature type="transmembrane region" description="Helical" evidence="21">
    <location>
        <begin position="254"/>
        <end position="272"/>
    </location>
</feature>
<feature type="transmembrane region" description="Helical" evidence="21">
    <location>
        <begin position="313"/>
        <end position="330"/>
    </location>
</feature>
<evidence type="ECO:0000256" key="4">
    <source>
        <dbReference type="ARBA" id="ARBA00012438"/>
    </source>
</evidence>
<evidence type="ECO:0000256" key="2">
    <source>
        <dbReference type="ARBA" id="ARBA00001966"/>
    </source>
</evidence>
<keyword evidence="15" id="KW-0902">Two-component regulatory system</keyword>
<dbReference type="Pfam" id="PF07730">
    <property type="entry name" value="HisKA_3"/>
    <property type="match status" value="1"/>
</dbReference>
<dbReference type="SMART" id="SM00387">
    <property type="entry name" value="HATPase_c"/>
    <property type="match status" value="1"/>
</dbReference>
<keyword evidence="8 19" id="KW-0597">Phosphoprotein</keyword>
<feature type="domain" description="Histidine kinase" evidence="22">
    <location>
        <begin position="443"/>
        <end position="659"/>
    </location>
</feature>
<evidence type="ECO:0000256" key="13">
    <source>
        <dbReference type="ARBA" id="ARBA00022840"/>
    </source>
</evidence>
<evidence type="ECO:0000256" key="20">
    <source>
        <dbReference type="SAM" id="Coils"/>
    </source>
</evidence>
<keyword evidence="21" id="KW-1133">Transmembrane helix</keyword>
<comment type="function">
    <text evidence="17">Member of the two-component regulatory system NreB/NreC involved in the control of dissimilatory nitrate/nitrite reduction in response to oxygen. NreB functions as a direct oxygen sensor histidine kinase which is autophosphorylated, in the absence of oxygen, probably at the conserved histidine residue, and transfers its phosphate group probably to a conserved aspartate residue of NreC. NreB/NreC activates the expression of the nitrate (narGHJI) and nitrite (nir) reductase operons, as well as the putative nitrate transporter gene narT.</text>
</comment>
<evidence type="ECO:0000256" key="16">
    <source>
        <dbReference type="ARBA" id="ARBA00023014"/>
    </source>
</evidence>
<reference evidence="24 25" key="1">
    <citation type="journal article" date="2024" name="Int. J. Syst. Evol. Microbiol.">
        <title>Paenibacillus hexagrammi sp. nov., a novel bacterium isolated from the gut content of Hexagrammos agrammus.</title>
        <authorList>
            <person name="Jung H.K."/>
            <person name="Kim D.G."/>
            <person name="Zin H."/>
            <person name="Park J."/>
            <person name="Jung H."/>
            <person name="Kim Y.O."/>
            <person name="Kong H.J."/>
            <person name="Kim J.W."/>
            <person name="Kim Y.S."/>
        </authorList>
    </citation>
    <scope>NUCLEOTIDE SEQUENCE [LARGE SCALE GENOMIC DNA]</scope>
    <source>
        <strain evidence="24 25">YPD9-1</strain>
    </source>
</reference>
<feature type="modified residue" description="4-aspartylphosphate" evidence="19">
    <location>
        <position position="754"/>
    </location>
</feature>
<dbReference type="InterPro" id="IPR004358">
    <property type="entry name" value="Sig_transdc_His_kin-like_C"/>
</dbReference>
<accession>A0ABY3SLY7</accession>
<sequence length="1041" mass="117086">MAKRLGKLLLQYAVFLSILIGIGIGLTYMFNGGSFSEQNLPDGKSLIENTSVYVGELSVENGNLLDHGEVWKQLLDPHAESDLQQVQPVFWLRTVFSDDAGIRDPVLWVRNLNRYEIFINGESVYRYHIDDPDPRRNTLSQFHPIDLPIPLSGAVVTVKVVDEVPLQMDTHFNLSDKESTFRELLLESGVKTITGIIFLFLGISCLVLYLAAPRQLVYMYFSLMNLSAAITCLSVSLLLNYYMDLSKLVYWDKIALPLTTLAFVGFIEQIYGKGYLSMHRWLRYLLTAFTIWFAITGWYHIDLYLWMNSVLKKWMDIFTLIVVLVSLSLDQSRRSAGSGGRAGMDWVLFGSGIMACIAIKRMLFQYHPSWSGYLYELSPMFVMYWNTDLIFVGQFAFILCMGLVLVRHLSSIHIRVREYALQLQSQNTRLKELDRLKDEFLANTSHELRTPIHGIIGITESLLDGVAGSLPSPVQANLKLVVSSGLRLTRLIDDILDFSKLKHRDLLLKPTAVHLRPVAALVFAMFEPIARKKGVLLKNDVNEQTPLVWADENRLQQMLYNLIGNAIKFTENGEIRTSARVNGDFVALEVRDTGIGIAQDQLETIFEPFEQAESGQLRGGTGLGLSITRKLVELHGGKISVHSTPGTGTAFSLILPTAVHAADAPVSIPTSDLFVHLQNERLNDSPFEDTEYIVASGRTDAAEATILVVDDEIVNLHVLTHFLTGSPYRILKASSGKEALHLVKEHSPQLVLLDVMMTDMNGYEVCQEIRRYKNAWELPVLLLTARNQPSDVVKGFDVGANDYLIKPIARKELLARVQVHLELSRLHQSLEELVIQRTVELEETHRQLQASMQETFEALGEVAIYEERSRIAHEIHDILGHRLTGAAMQLEAVKRLVRHDPDTALTKLETALAAVRGGLEDVRSAVRMMKDDFANTELEQSVRALIEETEALTGVTIDCHLGELPPLDAMQKKVIYYALQEGLTNGIKHGGGRSFSFHLQLTRDFLEFTLWNDGAPYVSVPHGFGLSTMRERIQHLGGFYS</sequence>
<keyword evidence="7" id="KW-0963">Cytoplasm</keyword>
<feature type="transmembrane region" description="Helical" evidence="21">
    <location>
        <begin position="12"/>
        <end position="30"/>
    </location>
</feature>
<dbReference type="CDD" id="cd00082">
    <property type="entry name" value="HisKA"/>
    <property type="match status" value="1"/>
</dbReference>
<feature type="domain" description="Response regulatory" evidence="23">
    <location>
        <begin position="705"/>
        <end position="821"/>
    </location>
</feature>
<organism evidence="24 25">
    <name type="scientific">Paenibacillus hexagrammi</name>
    <dbReference type="NCBI Taxonomy" id="2908839"/>
    <lineage>
        <taxon>Bacteria</taxon>
        <taxon>Bacillati</taxon>
        <taxon>Bacillota</taxon>
        <taxon>Bacilli</taxon>
        <taxon>Bacillales</taxon>
        <taxon>Paenibacillaceae</taxon>
        <taxon>Paenibacillus</taxon>
    </lineage>
</organism>
<evidence type="ECO:0000256" key="11">
    <source>
        <dbReference type="ARBA" id="ARBA00022741"/>
    </source>
</evidence>
<comment type="subcellular location">
    <subcellularLocation>
        <location evidence="3">Cytoplasm</location>
    </subcellularLocation>
</comment>
<feature type="transmembrane region" description="Helical" evidence="21">
    <location>
        <begin position="342"/>
        <end position="363"/>
    </location>
</feature>
<evidence type="ECO:0000313" key="25">
    <source>
        <dbReference type="Proteomes" id="UP001649230"/>
    </source>
</evidence>
<dbReference type="Gene3D" id="1.20.5.1930">
    <property type="match status" value="1"/>
</dbReference>
<dbReference type="GO" id="GO:0005524">
    <property type="term" value="F:ATP binding"/>
    <property type="evidence" value="ECO:0007669"/>
    <property type="project" value="UniProtKB-KW"/>
</dbReference>
<dbReference type="PANTHER" id="PTHR43047:SF72">
    <property type="entry name" value="OSMOSENSING HISTIDINE PROTEIN KINASE SLN1"/>
    <property type="match status" value="1"/>
</dbReference>
<keyword evidence="21" id="KW-0472">Membrane</keyword>
<dbReference type="InterPro" id="IPR036890">
    <property type="entry name" value="HATPase_C_sf"/>
</dbReference>
<comment type="cofactor">
    <cofactor evidence="2">
        <name>[4Fe-4S] cluster</name>
        <dbReference type="ChEBI" id="CHEBI:49883"/>
    </cofactor>
</comment>
<proteinExistence type="predicted"/>
<keyword evidence="16" id="KW-0411">Iron-sulfur</keyword>
<dbReference type="Proteomes" id="UP001649230">
    <property type="component" value="Chromosome"/>
</dbReference>
<feature type="transmembrane region" description="Helical" evidence="21">
    <location>
        <begin position="383"/>
        <end position="406"/>
    </location>
</feature>
<evidence type="ECO:0000256" key="9">
    <source>
        <dbReference type="ARBA" id="ARBA00022679"/>
    </source>
</evidence>
<dbReference type="InterPro" id="IPR005467">
    <property type="entry name" value="His_kinase_dom"/>
</dbReference>
<feature type="transmembrane region" description="Helical" evidence="21">
    <location>
        <begin position="284"/>
        <end position="301"/>
    </location>
</feature>
<evidence type="ECO:0000256" key="6">
    <source>
        <dbReference type="ARBA" id="ARBA00022485"/>
    </source>
</evidence>
<evidence type="ECO:0000256" key="21">
    <source>
        <dbReference type="SAM" id="Phobius"/>
    </source>
</evidence>
<dbReference type="SMART" id="SM00448">
    <property type="entry name" value="REC"/>
    <property type="match status" value="1"/>
</dbReference>
<evidence type="ECO:0000256" key="19">
    <source>
        <dbReference type="PROSITE-ProRule" id="PRU00169"/>
    </source>
</evidence>
<keyword evidence="10" id="KW-0479">Metal-binding</keyword>
<evidence type="ECO:0000256" key="10">
    <source>
        <dbReference type="ARBA" id="ARBA00022723"/>
    </source>
</evidence>
<evidence type="ECO:0000256" key="12">
    <source>
        <dbReference type="ARBA" id="ARBA00022777"/>
    </source>
</evidence>
<dbReference type="InterPro" id="IPR036097">
    <property type="entry name" value="HisK_dim/P_sf"/>
</dbReference>
<dbReference type="Gene3D" id="1.10.287.130">
    <property type="match status" value="1"/>
</dbReference>
<dbReference type="InterPro" id="IPR003661">
    <property type="entry name" value="HisK_dim/P_dom"/>
</dbReference>
<evidence type="ECO:0000256" key="3">
    <source>
        <dbReference type="ARBA" id="ARBA00004496"/>
    </source>
</evidence>
<evidence type="ECO:0000259" key="22">
    <source>
        <dbReference type="PROSITE" id="PS50109"/>
    </source>
</evidence>
<keyword evidence="20" id="KW-0175">Coiled coil</keyword>
<feature type="coiled-coil region" evidence="20">
    <location>
        <begin position="416"/>
        <end position="443"/>
    </location>
</feature>
<dbReference type="SUPFAM" id="SSF52172">
    <property type="entry name" value="CheY-like"/>
    <property type="match status" value="1"/>
</dbReference>
<feature type="transmembrane region" description="Helical" evidence="21">
    <location>
        <begin position="218"/>
        <end position="242"/>
    </location>
</feature>
<evidence type="ECO:0000256" key="7">
    <source>
        <dbReference type="ARBA" id="ARBA00022490"/>
    </source>
</evidence>
<dbReference type="CDD" id="cd16922">
    <property type="entry name" value="HATPase_EvgS-ArcB-TorS-like"/>
    <property type="match status" value="1"/>
</dbReference>
<evidence type="ECO:0000256" key="8">
    <source>
        <dbReference type="ARBA" id="ARBA00022553"/>
    </source>
</evidence>
<dbReference type="PANTHER" id="PTHR43047">
    <property type="entry name" value="TWO-COMPONENT HISTIDINE PROTEIN KINASE"/>
    <property type="match status" value="1"/>
</dbReference>
<keyword evidence="21" id="KW-0812">Transmembrane</keyword>
<keyword evidence="12" id="KW-0418">Kinase</keyword>
<dbReference type="EMBL" id="CP090978">
    <property type="protein sequence ID" value="UJF33972.1"/>
    <property type="molecule type" value="Genomic_DNA"/>
</dbReference>
<dbReference type="SUPFAM" id="SSF55874">
    <property type="entry name" value="ATPase domain of HSP90 chaperone/DNA topoisomerase II/histidine kinase"/>
    <property type="match status" value="2"/>
</dbReference>
<keyword evidence="14" id="KW-0408">Iron</keyword>